<comment type="caution">
    <text evidence="2">The sequence shown here is derived from an EMBL/GenBank/DDBJ whole genome shotgun (WGS) entry which is preliminary data.</text>
</comment>
<organism evidence="2">
    <name type="scientific">Tanacetum cinerariifolium</name>
    <name type="common">Dalmatian daisy</name>
    <name type="synonym">Chrysanthemum cinerariifolium</name>
    <dbReference type="NCBI Taxonomy" id="118510"/>
    <lineage>
        <taxon>Eukaryota</taxon>
        <taxon>Viridiplantae</taxon>
        <taxon>Streptophyta</taxon>
        <taxon>Embryophyta</taxon>
        <taxon>Tracheophyta</taxon>
        <taxon>Spermatophyta</taxon>
        <taxon>Magnoliopsida</taxon>
        <taxon>eudicotyledons</taxon>
        <taxon>Gunneridae</taxon>
        <taxon>Pentapetalae</taxon>
        <taxon>asterids</taxon>
        <taxon>campanulids</taxon>
        <taxon>Asterales</taxon>
        <taxon>Asteraceae</taxon>
        <taxon>Asteroideae</taxon>
        <taxon>Anthemideae</taxon>
        <taxon>Anthemidinae</taxon>
        <taxon>Tanacetum</taxon>
    </lineage>
</organism>
<gene>
    <name evidence="2" type="ORF">Tci_052607</name>
</gene>
<reference evidence="2" key="1">
    <citation type="journal article" date="2019" name="Sci. Rep.">
        <title>Draft genome of Tanacetum cinerariifolium, the natural source of mosquito coil.</title>
        <authorList>
            <person name="Yamashiro T."/>
            <person name="Shiraishi A."/>
            <person name="Satake H."/>
            <person name="Nakayama K."/>
        </authorList>
    </citation>
    <scope>NUCLEOTIDE SEQUENCE</scope>
</reference>
<accession>A0A6L2N4U6</accession>
<dbReference type="EMBL" id="BKCJ010008114">
    <property type="protein sequence ID" value="GEU80629.1"/>
    <property type="molecule type" value="Genomic_DNA"/>
</dbReference>
<evidence type="ECO:0000256" key="1">
    <source>
        <dbReference type="SAM" id="MobiDB-lite"/>
    </source>
</evidence>
<dbReference type="AlphaFoldDB" id="A0A6L2N4U6"/>
<protein>
    <submittedName>
        <fullName evidence="2">Uncharacterized protein</fullName>
    </submittedName>
</protein>
<proteinExistence type="predicted"/>
<feature type="non-terminal residue" evidence="2">
    <location>
        <position position="538"/>
    </location>
</feature>
<name>A0A6L2N4U6_TANCI</name>
<sequence>MPPQKRACLTTPALGFEIGESSAAGAARQPGPTEVIVADANWDVDFVPGRAVIEATNRHSCCQVFISTGVLFLLLEYSVPAGEYDIWAMKMQNFISGSDLLCWNIVLKGNSAKSMTTDKDGGLEYISFDDLYNKLKFLEIDTKGYSSSSSTLSNAAFISTAGSSQGKLSYQESGNDGYGGYTTTLSASLGSSSSKGSSKSKSSVVDDVIYSFFANHEIDQQLVYEDLDQMNKEEFEEYDLKQQMAMLSIKVHRFEKKHCHKIKFNGRENARFDKKLVKCFNFKKIGHFSRECRAQGGQNSNNYQKYKEAGKDGTDSKAMVVVDGSVDWDKQTKEGNTEPRSLENFGMLAGIKLESDADSEGEVVSDDDVIPAVVSVSTGPVTVAAISIPVGPVAAAGADSPHSETEFAFMGLSTKMVYGKKATDSSEIKTNDDSISHSHDSILFDFSDRSSTPSTNDFQTCDSSHECSRPNHSNHDSNDSISSVSAPARPLNIQSKSTYFHSLTHNNQQIFFQITHNSLYSLYLTGGLNGKTTVKPSA</sequence>
<feature type="compositionally biased region" description="Basic and acidic residues" evidence="1">
    <location>
        <begin position="463"/>
        <end position="478"/>
    </location>
</feature>
<feature type="region of interest" description="Disordered" evidence="1">
    <location>
        <begin position="454"/>
        <end position="485"/>
    </location>
</feature>
<evidence type="ECO:0000313" key="2">
    <source>
        <dbReference type="EMBL" id="GEU80629.1"/>
    </source>
</evidence>